<reference evidence="3 4" key="1">
    <citation type="submission" date="2016-07" db="EMBL/GenBank/DDBJ databases">
        <title>Pervasive Adenine N6-methylation of Active Genes in Fungi.</title>
        <authorList>
            <consortium name="DOE Joint Genome Institute"/>
            <person name="Mondo S.J."/>
            <person name="Dannebaum R.O."/>
            <person name="Kuo R.C."/>
            <person name="Labutti K."/>
            <person name="Haridas S."/>
            <person name="Kuo A."/>
            <person name="Salamov A."/>
            <person name="Ahrendt S.R."/>
            <person name="Lipzen A."/>
            <person name="Sullivan W."/>
            <person name="Andreopoulos W.B."/>
            <person name="Clum A."/>
            <person name="Lindquist E."/>
            <person name="Daum C."/>
            <person name="Ramamoorthy G.K."/>
            <person name="Gryganskyi A."/>
            <person name="Culley D."/>
            <person name="Magnuson J.K."/>
            <person name="James T.Y."/>
            <person name="O'Malley M.A."/>
            <person name="Stajich J.E."/>
            <person name="Spatafora J.W."/>
            <person name="Visel A."/>
            <person name="Grigoriev I.V."/>
        </authorList>
    </citation>
    <scope>NUCLEOTIDE SEQUENCE [LARGE SCALE GENOMIC DNA]</scope>
    <source>
        <strain evidence="3 4">CBS 115471</strain>
    </source>
</reference>
<dbReference type="InterPro" id="IPR056884">
    <property type="entry name" value="NPHP3-like_N"/>
</dbReference>
<sequence length="343" mass="39175">MRLLRRGETGNLSLTEFADDATPLYAILSHTWGKDSEEVNFDDMINGTGKNKPGYEKIWFCEEQAVKNGLKYFWIDTSLDAINLMFRWYSNAARCYVYLLDVPTISVTSNRRKELPKGWESDFWKSSLEQLVHEITGIPRTALQGTPLSHFSTKLKEDKAYLLLGIFDIDIPLRYGEGMASAFKRVEEEINKLSTYIQDLRTTDPRDDKKRIENTKGDQLFYFFCQATDSRINNARAVLRGLLYLLVALSEILANILQDPSLNSTYLIVDALDECVDLPKLLDFILQQSSISSRVKWIVSSRNEAHIEKRLQLDGSGIRLSLKLIENAAQVSLVIKELKEAMA</sequence>
<accession>A0A1Y2A966</accession>
<evidence type="ECO:0000313" key="3">
    <source>
        <dbReference type="EMBL" id="ORY19072.1"/>
    </source>
</evidence>
<dbReference type="Proteomes" id="UP000193144">
    <property type="component" value="Unassembled WGS sequence"/>
</dbReference>
<organism evidence="3 4">
    <name type="scientific">Clohesyomyces aquaticus</name>
    <dbReference type="NCBI Taxonomy" id="1231657"/>
    <lineage>
        <taxon>Eukaryota</taxon>
        <taxon>Fungi</taxon>
        <taxon>Dikarya</taxon>
        <taxon>Ascomycota</taxon>
        <taxon>Pezizomycotina</taxon>
        <taxon>Dothideomycetes</taxon>
        <taxon>Pleosporomycetidae</taxon>
        <taxon>Pleosporales</taxon>
        <taxon>Lindgomycetaceae</taxon>
        <taxon>Clohesyomyces</taxon>
    </lineage>
</organism>
<dbReference type="Pfam" id="PF24883">
    <property type="entry name" value="NPHP3_N"/>
    <property type="match status" value="1"/>
</dbReference>
<keyword evidence="1" id="KW-0677">Repeat</keyword>
<dbReference type="EMBL" id="MCFA01000004">
    <property type="protein sequence ID" value="ORY19072.1"/>
    <property type="molecule type" value="Genomic_DNA"/>
</dbReference>
<dbReference type="OrthoDB" id="674604at2759"/>
<evidence type="ECO:0000256" key="1">
    <source>
        <dbReference type="ARBA" id="ARBA00022737"/>
    </source>
</evidence>
<dbReference type="PANTHER" id="PTHR10622">
    <property type="entry name" value="HET DOMAIN-CONTAINING PROTEIN"/>
    <property type="match status" value="1"/>
</dbReference>
<gene>
    <name evidence="3" type="ORF">BCR34DRAFT_670650</name>
</gene>
<protein>
    <recommendedName>
        <fullName evidence="2">Nephrocystin 3-like N-terminal domain-containing protein</fullName>
    </recommendedName>
</protein>
<feature type="domain" description="Nephrocystin 3-like N-terminal" evidence="2">
    <location>
        <begin position="250"/>
        <end position="302"/>
    </location>
</feature>
<dbReference type="STRING" id="1231657.A0A1Y2A966"/>
<evidence type="ECO:0000259" key="2">
    <source>
        <dbReference type="Pfam" id="PF24883"/>
    </source>
</evidence>
<name>A0A1Y2A966_9PLEO</name>
<comment type="caution">
    <text evidence="3">The sequence shown here is derived from an EMBL/GenBank/DDBJ whole genome shotgun (WGS) entry which is preliminary data.</text>
</comment>
<dbReference type="PANTHER" id="PTHR10622:SF10">
    <property type="entry name" value="HET DOMAIN-CONTAINING PROTEIN"/>
    <property type="match status" value="1"/>
</dbReference>
<proteinExistence type="predicted"/>
<dbReference type="AlphaFoldDB" id="A0A1Y2A966"/>
<keyword evidence="4" id="KW-1185">Reference proteome</keyword>
<evidence type="ECO:0000313" key="4">
    <source>
        <dbReference type="Proteomes" id="UP000193144"/>
    </source>
</evidence>